<sequence length="91" mass="10423">MSAQQKKGLENKINEPGLNHVKTTNAFRIINFELFAKPNKRVMGLGTAVFLFACGYIVYSRMTDEYRDVPTYTTINDDGSLTRRVKTSKWD</sequence>
<dbReference type="InterPro" id="IPR026686">
    <property type="entry name" value="UPF0708"/>
</dbReference>
<reference evidence="8" key="1">
    <citation type="journal article" date="2019" name="bioRxiv">
        <title>The Genome of the Zebra Mussel, Dreissena polymorpha: A Resource for Invasive Species Research.</title>
        <authorList>
            <person name="McCartney M.A."/>
            <person name="Auch B."/>
            <person name="Kono T."/>
            <person name="Mallez S."/>
            <person name="Zhang Y."/>
            <person name="Obille A."/>
            <person name="Becker A."/>
            <person name="Abrahante J.E."/>
            <person name="Garbe J."/>
            <person name="Badalamenti J.P."/>
            <person name="Herman A."/>
            <person name="Mangelson H."/>
            <person name="Liachko I."/>
            <person name="Sullivan S."/>
            <person name="Sone E.D."/>
            <person name="Koren S."/>
            <person name="Silverstein K.A.T."/>
            <person name="Beckman K.B."/>
            <person name="Gohl D.M."/>
        </authorList>
    </citation>
    <scope>NUCLEOTIDE SEQUENCE</scope>
    <source>
        <strain evidence="8">Duluth1</strain>
        <tissue evidence="8">Whole animal</tissue>
    </source>
</reference>
<dbReference type="AlphaFoldDB" id="A0A9D4EZ27"/>
<evidence type="ECO:0000313" key="8">
    <source>
        <dbReference type="EMBL" id="KAH3788543.1"/>
    </source>
</evidence>
<dbReference type="GO" id="GO:0016020">
    <property type="term" value="C:membrane"/>
    <property type="evidence" value="ECO:0007669"/>
    <property type="project" value="UniProtKB-SubCell"/>
</dbReference>
<dbReference type="Proteomes" id="UP000828390">
    <property type="component" value="Unassembled WGS sequence"/>
</dbReference>
<comment type="subcellular location">
    <subcellularLocation>
        <location evidence="1">Membrane</location>
        <topology evidence="1">Single-pass membrane protein</topology>
    </subcellularLocation>
</comment>
<evidence type="ECO:0000256" key="2">
    <source>
        <dbReference type="ARBA" id="ARBA00009328"/>
    </source>
</evidence>
<keyword evidence="5 7" id="KW-1133">Transmembrane helix</keyword>
<evidence type="ECO:0000256" key="7">
    <source>
        <dbReference type="SAM" id="Phobius"/>
    </source>
</evidence>
<dbReference type="Pfam" id="PF14937">
    <property type="entry name" value="DUF4500"/>
    <property type="match status" value="1"/>
</dbReference>
<organism evidence="8 9">
    <name type="scientific">Dreissena polymorpha</name>
    <name type="common">Zebra mussel</name>
    <name type="synonym">Mytilus polymorpha</name>
    <dbReference type="NCBI Taxonomy" id="45954"/>
    <lineage>
        <taxon>Eukaryota</taxon>
        <taxon>Metazoa</taxon>
        <taxon>Spiralia</taxon>
        <taxon>Lophotrochozoa</taxon>
        <taxon>Mollusca</taxon>
        <taxon>Bivalvia</taxon>
        <taxon>Autobranchia</taxon>
        <taxon>Heteroconchia</taxon>
        <taxon>Euheterodonta</taxon>
        <taxon>Imparidentia</taxon>
        <taxon>Neoheterodontei</taxon>
        <taxon>Myida</taxon>
        <taxon>Dreissenoidea</taxon>
        <taxon>Dreissenidae</taxon>
        <taxon>Dreissena</taxon>
    </lineage>
</organism>
<keyword evidence="4 7" id="KW-0812">Transmembrane</keyword>
<comment type="similarity">
    <text evidence="2">Belongs to the SMIM8 family.</text>
</comment>
<evidence type="ECO:0000256" key="6">
    <source>
        <dbReference type="ARBA" id="ARBA00023136"/>
    </source>
</evidence>
<dbReference type="PANTHER" id="PTHR14274">
    <property type="entry name" value="SMALL INTEGRAL MEMBRANE PROTEIN 8"/>
    <property type="match status" value="1"/>
</dbReference>
<keyword evidence="9" id="KW-1185">Reference proteome</keyword>
<evidence type="ECO:0000256" key="5">
    <source>
        <dbReference type="ARBA" id="ARBA00022989"/>
    </source>
</evidence>
<name>A0A9D4EZ27_DREPO</name>
<dbReference type="PANTHER" id="PTHR14274:SF1">
    <property type="entry name" value="SMALL INTEGRAL MEMBRANE PROTEIN 8"/>
    <property type="match status" value="1"/>
</dbReference>
<feature type="transmembrane region" description="Helical" evidence="7">
    <location>
        <begin position="42"/>
        <end position="59"/>
    </location>
</feature>
<dbReference type="EMBL" id="JAIWYP010000008">
    <property type="protein sequence ID" value="KAH3788543.1"/>
    <property type="molecule type" value="Genomic_DNA"/>
</dbReference>
<protein>
    <recommendedName>
        <fullName evidence="3">Small integral membrane protein 8</fullName>
    </recommendedName>
</protein>
<evidence type="ECO:0000256" key="1">
    <source>
        <dbReference type="ARBA" id="ARBA00004167"/>
    </source>
</evidence>
<comment type="caution">
    <text evidence="8">The sequence shown here is derived from an EMBL/GenBank/DDBJ whole genome shotgun (WGS) entry which is preliminary data.</text>
</comment>
<evidence type="ECO:0000256" key="3">
    <source>
        <dbReference type="ARBA" id="ARBA00014451"/>
    </source>
</evidence>
<evidence type="ECO:0000313" key="9">
    <source>
        <dbReference type="Proteomes" id="UP000828390"/>
    </source>
</evidence>
<keyword evidence="6 7" id="KW-0472">Membrane</keyword>
<gene>
    <name evidence="8" type="ORF">DPMN_166688</name>
</gene>
<reference evidence="8" key="2">
    <citation type="submission" date="2020-11" db="EMBL/GenBank/DDBJ databases">
        <authorList>
            <person name="McCartney M.A."/>
            <person name="Auch B."/>
            <person name="Kono T."/>
            <person name="Mallez S."/>
            <person name="Becker A."/>
            <person name="Gohl D.M."/>
            <person name="Silverstein K.A.T."/>
            <person name="Koren S."/>
            <person name="Bechman K.B."/>
            <person name="Herman A."/>
            <person name="Abrahante J.E."/>
            <person name="Garbe J."/>
        </authorList>
    </citation>
    <scope>NUCLEOTIDE SEQUENCE</scope>
    <source>
        <strain evidence="8">Duluth1</strain>
        <tissue evidence="8">Whole animal</tissue>
    </source>
</reference>
<evidence type="ECO:0000256" key="4">
    <source>
        <dbReference type="ARBA" id="ARBA00022692"/>
    </source>
</evidence>
<accession>A0A9D4EZ27</accession>
<proteinExistence type="inferred from homology"/>